<evidence type="ECO:0000256" key="1">
    <source>
        <dbReference type="SAM" id="MobiDB-lite"/>
    </source>
</evidence>
<feature type="region of interest" description="Disordered" evidence="1">
    <location>
        <begin position="126"/>
        <end position="147"/>
    </location>
</feature>
<dbReference type="AlphaFoldDB" id="A0A6P6CM61"/>
<dbReference type="RefSeq" id="XP_023388572.1">
    <property type="nucleotide sequence ID" value="XM_023532804.1"/>
</dbReference>
<dbReference type="InterPro" id="IPR040355">
    <property type="entry name" value="FAM220A"/>
</dbReference>
<accession>A0A6P6CM61</accession>
<dbReference type="Proteomes" id="UP000515202">
    <property type="component" value="Unplaced"/>
</dbReference>
<keyword evidence="3" id="KW-1185">Reference proteome</keyword>
<dbReference type="RefSeq" id="XP_011362149.2">
    <property type="nucleotide sequence ID" value="XM_011363847.2"/>
</dbReference>
<gene>
    <name evidence="4" type="primary">FAM220A</name>
</gene>
<evidence type="ECO:0000313" key="4">
    <source>
        <dbReference type="RefSeq" id="XP_023388572.1"/>
    </source>
</evidence>
<feature type="region of interest" description="Disordered" evidence="1">
    <location>
        <begin position="1"/>
        <end position="21"/>
    </location>
</feature>
<feature type="domain" description="SIPAR" evidence="2">
    <location>
        <begin position="2"/>
        <end position="249"/>
    </location>
</feature>
<dbReference type="GO" id="GO:0000122">
    <property type="term" value="P:negative regulation of transcription by RNA polymerase II"/>
    <property type="evidence" value="ECO:0007669"/>
    <property type="project" value="TreeGrafter"/>
</dbReference>
<dbReference type="PANTHER" id="PTHR31980">
    <property type="entry name" value="PROTEIN FAM220A"/>
    <property type="match status" value="1"/>
</dbReference>
<dbReference type="GeneID" id="105294575"/>
<dbReference type="KEGG" id="pvp:105294575"/>
<protein>
    <submittedName>
        <fullName evidence="4">Protein FAM220A</fullName>
    </submittedName>
</protein>
<dbReference type="PANTHER" id="PTHR31980:SF1">
    <property type="entry name" value="PROTEIN FAM220A"/>
    <property type="match status" value="1"/>
</dbReference>
<proteinExistence type="predicted"/>
<reference evidence="4" key="1">
    <citation type="submission" date="2025-08" db="UniProtKB">
        <authorList>
            <consortium name="RefSeq"/>
        </authorList>
    </citation>
    <scope>IDENTIFICATION</scope>
    <source>
        <tissue evidence="4">Kidney</tissue>
    </source>
</reference>
<dbReference type="GO" id="GO:0097677">
    <property type="term" value="F:STAT family protein binding"/>
    <property type="evidence" value="ECO:0007669"/>
    <property type="project" value="TreeGrafter"/>
</dbReference>
<evidence type="ECO:0000259" key="2">
    <source>
        <dbReference type="Pfam" id="PF15487"/>
    </source>
</evidence>
<sequence>MRDGRGSPGTCLAKVKREGEDPDKRLCRLRGAEEGSPASWAMAPAVGESGNLRNETLSLEKKNDVSEVSLSLHSGGNVFPYLKESGRKNSASTAAPSKTAALLPAPAEGRFAGLACGVTEASVRDWLGGGPRATDRRRRPCHKGEPCGSGLPCRQKLSEVGISEDEPPSTCLEGRGSALQPACLRPVLSALLHACPAVLPDDETGCAPPGRSEPMFSEQTVEYKEMLPRVKSTADDLQMTLVLLAVQASKAKPLCHS</sequence>
<dbReference type="CTD" id="84792"/>
<dbReference type="GO" id="GO:0005634">
    <property type="term" value="C:nucleus"/>
    <property type="evidence" value="ECO:0007669"/>
    <property type="project" value="TreeGrafter"/>
</dbReference>
<dbReference type="InterPro" id="IPR029155">
    <property type="entry name" value="SIPAR"/>
</dbReference>
<evidence type="ECO:0000313" key="3">
    <source>
        <dbReference type="Proteomes" id="UP000515202"/>
    </source>
</evidence>
<dbReference type="KEGG" id="pvp:111728752"/>
<dbReference type="Pfam" id="PF15487">
    <property type="entry name" value="FAM220"/>
    <property type="match status" value="1"/>
</dbReference>
<dbReference type="OrthoDB" id="60433at2759"/>
<organism evidence="3 4">
    <name type="scientific">Pteropus vampyrus</name>
    <name type="common">Large flying fox</name>
    <dbReference type="NCBI Taxonomy" id="132908"/>
    <lineage>
        <taxon>Eukaryota</taxon>
        <taxon>Metazoa</taxon>
        <taxon>Chordata</taxon>
        <taxon>Craniata</taxon>
        <taxon>Vertebrata</taxon>
        <taxon>Euteleostomi</taxon>
        <taxon>Mammalia</taxon>
        <taxon>Eutheria</taxon>
        <taxon>Laurasiatheria</taxon>
        <taxon>Chiroptera</taxon>
        <taxon>Yinpterochiroptera</taxon>
        <taxon>Pteropodoidea</taxon>
        <taxon>Pteropodidae</taxon>
        <taxon>Pteropodinae</taxon>
        <taxon>Pteropus</taxon>
    </lineage>
</organism>
<name>A0A6P6CM61_PTEVA</name>